<dbReference type="Gene3D" id="2.30.30.40">
    <property type="entry name" value="SH3 Domains"/>
    <property type="match status" value="1"/>
</dbReference>
<dbReference type="EMBL" id="FORM01000001">
    <property type="protein sequence ID" value="SFI56506.1"/>
    <property type="molecule type" value="Genomic_DNA"/>
</dbReference>
<dbReference type="InterPro" id="IPR019734">
    <property type="entry name" value="TPR_rpt"/>
</dbReference>
<dbReference type="PROSITE" id="PS50005">
    <property type="entry name" value="TPR"/>
    <property type="match status" value="1"/>
</dbReference>
<evidence type="ECO:0000313" key="5">
    <source>
        <dbReference type="EMBL" id="SFI56506.1"/>
    </source>
</evidence>
<organism evidence="5 6">
    <name type="scientific">Olleya namhaensis</name>
    <dbReference type="NCBI Taxonomy" id="1144750"/>
    <lineage>
        <taxon>Bacteria</taxon>
        <taxon>Pseudomonadati</taxon>
        <taxon>Bacteroidota</taxon>
        <taxon>Flavobacteriia</taxon>
        <taxon>Flavobacteriales</taxon>
        <taxon>Flavobacteriaceae</taxon>
    </lineage>
</organism>
<dbReference type="InterPro" id="IPR003646">
    <property type="entry name" value="SH3-like_bac-type"/>
</dbReference>
<feature type="domain" description="SH3b" evidence="4">
    <location>
        <begin position="186"/>
        <end position="249"/>
    </location>
</feature>
<keyword evidence="2" id="KW-0812">Transmembrane</keyword>
<evidence type="ECO:0000313" key="6">
    <source>
        <dbReference type="Proteomes" id="UP000199559"/>
    </source>
</evidence>
<dbReference type="Proteomes" id="UP000199559">
    <property type="component" value="Unassembled WGS sequence"/>
</dbReference>
<dbReference type="AlphaFoldDB" id="A0A1I3J8U1"/>
<keyword evidence="1" id="KW-0802">TPR repeat</keyword>
<feature type="repeat" description="TPR" evidence="1">
    <location>
        <begin position="53"/>
        <end position="86"/>
    </location>
</feature>
<dbReference type="Pfam" id="PF08239">
    <property type="entry name" value="SH3_3"/>
    <property type="match status" value="1"/>
</dbReference>
<keyword evidence="2" id="KW-0472">Membrane</keyword>
<evidence type="ECO:0000256" key="2">
    <source>
        <dbReference type="SAM" id="Phobius"/>
    </source>
</evidence>
<evidence type="ECO:0000256" key="1">
    <source>
        <dbReference type="PROSITE-ProRule" id="PRU00339"/>
    </source>
</evidence>
<dbReference type="InterPro" id="IPR011990">
    <property type="entry name" value="TPR-like_helical_dom_sf"/>
</dbReference>
<feature type="chain" id="PRO_5011664470" evidence="3">
    <location>
        <begin position="18"/>
        <end position="251"/>
    </location>
</feature>
<dbReference type="PROSITE" id="PS50293">
    <property type="entry name" value="TPR_REGION"/>
    <property type="match status" value="1"/>
</dbReference>
<dbReference type="Pfam" id="PF13432">
    <property type="entry name" value="TPR_16"/>
    <property type="match status" value="1"/>
</dbReference>
<dbReference type="Gene3D" id="1.25.40.10">
    <property type="entry name" value="Tetratricopeptide repeat domain"/>
    <property type="match status" value="1"/>
</dbReference>
<proteinExistence type="predicted"/>
<gene>
    <name evidence="5" type="ORF">SAMN05443431_101298</name>
</gene>
<evidence type="ECO:0000256" key="3">
    <source>
        <dbReference type="SAM" id="SignalP"/>
    </source>
</evidence>
<feature type="signal peptide" evidence="3">
    <location>
        <begin position="1"/>
        <end position="17"/>
    </location>
</feature>
<keyword evidence="6" id="KW-1185">Reference proteome</keyword>
<accession>A0A1I3J8U1</accession>
<keyword evidence="2" id="KW-1133">Transmembrane helix</keyword>
<dbReference type="PROSITE" id="PS51781">
    <property type="entry name" value="SH3B"/>
    <property type="match status" value="1"/>
</dbReference>
<dbReference type="SMART" id="SM00028">
    <property type="entry name" value="TPR"/>
    <property type="match status" value="2"/>
</dbReference>
<dbReference type="SMART" id="SM00287">
    <property type="entry name" value="SH3b"/>
    <property type="match status" value="1"/>
</dbReference>
<reference evidence="6" key="1">
    <citation type="submission" date="2016-10" db="EMBL/GenBank/DDBJ databases">
        <authorList>
            <person name="Varghese N."/>
            <person name="Submissions S."/>
        </authorList>
    </citation>
    <scope>NUCLEOTIDE SEQUENCE [LARGE SCALE GENOMIC DNA]</scope>
    <source>
        <strain evidence="6">DSM 28881</strain>
    </source>
</reference>
<evidence type="ECO:0000259" key="4">
    <source>
        <dbReference type="PROSITE" id="PS51781"/>
    </source>
</evidence>
<protein>
    <submittedName>
        <fullName evidence="5">SH3 domain-containing protein</fullName>
    </submittedName>
</protein>
<sequence>MKYILYIFLFFCGSITAQDQSVFDQANALYNDGKFEDAIAKYQSIVDGNQHSAEVYFNLANAHYKLNNVGPSIYYYEKALQLKPEDTDILNNMEYAKQMTVDAVQEVPELGFSRFFNKVTNLFSFDDWAKLAIALMVIFVVLLLVYYFTYSTQSKRVSFILGFVFLFLSLSSVGLAFQKQALDNRDNPAIVFAQKSEVKTEPNLSGNEAFTLHEGTKVLVLDTINNWKKIKLADGKTGWISAKDIRLLNNF</sequence>
<feature type="transmembrane region" description="Helical" evidence="2">
    <location>
        <begin position="128"/>
        <end position="150"/>
    </location>
</feature>
<dbReference type="RefSeq" id="WP_090836846.1">
    <property type="nucleotide sequence ID" value="NZ_FORM01000001.1"/>
</dbReference>
<dbReference type="SUPFAM" id="SSF48452">
    <property type="entry name" value="TPR-like"/>
    <property type="match status" value="1"/>
</dbReference>
<name>A0A1I3J8U1_9FLAO</name>
<dbReference type="STRING" id="1144750.SAMN05443431_101298"/>
<feature type="transmembrane region" description="Helical" evidence="2">
    <location>
        <begin position="157"/>
        <end position="177"/>
    </location>
</feature>
<keyword evidence="3" id="KW-0732">Signal</keyword>